<protein>
    <recommendedName>
        <fullName evidence="4">Ubiquitin-like domain-containing protein</fullName>
    </recommendedName>
</protein>
<evidence type="ECO:0000313" key="2">
    <source>
        <dbReference type="EMBL" id="ODV85395.1"/>
    </source>
</evidence>
<evidence type="ECO:0008006" key="4">
    <source>
        <dbReference type="Google" id="ProtNLM"/>
    </source>
</evidence>
<feature type="region of interest" description="Disordered" evidence="1">
    <location>
        <begin position="61"/>
        <end position="113"/>
    </location>
</feature>
<organism evidence="2 3">
    <name type="scientific">[Candida] arabinofermentans NRRL YB-2248</name>
    <dbReference type="NCBI Taxonomy" id="983967"/>
    <lineage>
        <taxon>Eukaryota</taxon>
        <taxon>Fungi</taxon>
        <taxon>Dikarya</taxon>
        <taxon>Ascomycota</taxon>
        <taxon>Saccharomycotina</taxon>
        <taxon>Pichiomycetes</taxon>
        <taxon>Pichiales</taxon>
        <taxon>Pichiaceae</taxon>
        <taxon>Ogataea</taxon>
        <taxon>Ogataea/Candida clade</taxon>
    </lineage>
</organism>
<name>A0A1E4T0V9_9ASCO</name>
<dbReference type="AlphaFoldDB" id="A0A1E4T0V9"/>
<accession>A0A1E4T0V9</accession>
<evidence type="ECO:0000313" key="3">
    <source>
        <dbReference type="Proteomes" id="UP000094801"/>
    </source>
</evidence>
<evidence type="ECO:0000256" key="1">
    <source>
        <dbReference type="SAM" id="MobiDB-lite"/>
    </source>
</evidence>
<dbReference type="Proteomes" id="UP000094801">
    <property type="component" value="Unassembled WGS sequence"/>
</dbReference>
<feature type="compositionally biased region" description="Acidic residues" evidence="1">
    <location>
        <begin position="62"/>
        <end position="76"/>
    </location>
</feature>
<proteinExistence type="predicted"/>
<keyword evidence="3" id="KW-1185">Reference proteome</keyword>
<dbReference type="EMBL" id="KV453852">
    <property type="protein sequence ID" value="ODV85395.1"/>
    <property type="molecule type" value="Genomic_DNA"/>
</dbReference>
<reference evidence="3" key="1">
    <citation type="submission" date="2016-04" db="EMBL/GenBank/DDBJ databases">
        <title>Comparative genomics of biotechnologically important yeasts.</title>
        <authorList>
            <consortium name="DOE Joint Genome Institute"/>
            <person name="Riley R."/>
            <person name="Haridas S."/>
            <person name="Wolfe K.H."/>
            <person name="Lopes M.R."/>
            <person name="Hittinger C.T."/>
            <person name="Goker M."/>
            <person name="Salamov A."/>
            <person name="Wisecaver J."/>
            <person name="Long T.M."/>
            <person name="Aerts A.L."/>
            <person name="Barry K."/>
            <person name="Choi C."/>
            <person name="Clum A."/>
            <person name="Coughlan A.Y."/>
            <person name="Deshpande S."/>
            <person name="Douglass A.P."/>
            <person name="Hanson S.J."/>
            <person name="Klenk H.-P."/>
            <person name="Labutti K."/>
            <person name="Lapidus A."/>
            <person name="Lindquist E."/>
            <person name="Lipzen A."/>
            <person name="Meier-Kolthoff J.P."/>
            <person name="Ohm R.A."/>
            <person name="Otillar R.P."/>
            <person name="Pangilinan J."/>
            <person name="Peng Y."/>
            <person name="Rokas A."/>
            <person name="Rosa C.A."/>
            <person name="Scheuner C."/>
            <person name="Sibirny A.A."/>
            <person name="Slot J.C."/>
            <person name="Stielow J.B."/>
            <person name="Sun H."/>
            <person name="Kurtzman C.P."/>
            <person name="Blackwell M."/>
            <person name="Grigoriev I.V."/>
            <person name="Jeffries T.W."/>
        </authorList>
    </citation>
    <scope>NUCLEOTIDE SEQUENCE [LARGE SCALE GENOMIC DNA]</scope>
    <source>
        <strain evidence="3">NRRL YB-2248</strain>
    </source>
</reference>
<dbReference type="OrthoDB" id="3990324at2759"/>
<sequence>MPPKKQITKPIILKFKRQSQTIFIQIEINKTIKDLKYQLIEIISQTGGLKINNQAVKLHDLNDDDDADGEGADDGDGNNGMMDIEIPKPSFDISDDDDDDDDDGEDDDGDVTKETIVGDLGIVNLTSIEDIKLSLCSSNTIYEGPYDIFDDDDDETTTIEQLQLKDFDTFIFALNDEEFNVYKPIETDK</sequence>
<gene>
    <name evidence="2" type="ORF">CANARDRAFT_7510</name>
</gene>
<feature type="compositionally biased region" description="Acidic residues" evidence="1">
    <location>
        <begin position="93"/>
        <end position="109"/>
    </location>
</feature>